<dbReference type="OrthoDB" id="6126662at2759"/>
<evidence type="ECO:0000313" key="3">
    <source>
        <dbReference type="Proteomes" id="UP000006672"/>
    </source>
</evidence>
<dbReference type="CDD" id="cd00821">
    <property type="entry name" value="PH"/>
    <property type="match status" value="1"/>
</dbReference>
<dbReference type="WormBase" id="Bm7727">
    <property type="protein sequence ID" value="BM24659"/>
    <property type="gene ID" value="WBGene00227988"/>
</dbReference>
<keyword evidence="3" id="KW-1185">Reference proteome</keyword>
<evidence type="ECO:0000313" key="5">
    <source>
        <dbReference type="WormBase" id="Bm7727"/>
    </source>
</evidence>
<dbReference type="GeneID" id="6102316"/>
<name>A0A0H5SCQ9_BRUMA</name>
<accession>A0A4E9EWE7</accession>
<dbReference type="STRING" id="6279.A0A0H5SCQ9"/>
<dbReference type="CTD" id="6102316"/>
<dbReference type="AlphaFoldDB" id="A0A0H5SCQ9"/>
<sequence length="583" mass="65434">MSEQREIVKASWLQHVVHKKGGTLHRKAKILYEEGKWVVLCVHSGRIPLLEWYFSEEYAHGHRPSKVIDLLDSSFVRVIMSDPSRRSFMIGFVDCSRDAIELSALTIEDCGDWIRSTTSALMRLKCLTESINLYISLPDFASESLRATEQFLHEDAHLNEVPEELAPSISAARYSNYERIKFLSSTQLFGISHLPRTLNAEEKKAKNHRVMKTPPPLPPRNISFSEVQVLKTSAERCSIYDHPKNRTSISFGDSPVVEERAEDVSANPGNSITLEEPTLLDTEITTPVSLYSESVKRGYSVPTGTLNASIAHSRRITGSDSSSLDYDSLSGSISRIFPITNISLQKTHSTYKENSSGMLAEEQNQSQITSNSGISSGLRNLTVQPFICMQHIAYTDFGGKVWITGWTAIAEKYLTDQLFIGDQLVRIADVDIYSTQQIPLIFSATFKTGFSVNIAIQRVPYGTIYTLQKTTQKFETGLMLDKRKNKLADVLEGSPAWKAGIRPLVPAVTRTGTTPACITCVNRHGLNMFSKNDEVLRQIDTLPLSIFTVMVQPYDFVKLLKRSLKKLKNVSDFVHKFQTQSLH</sequence>
<gene>
    <name evidence="1 4 5" type="ORF">Bm7727</name>
    <name evidence="2" type="ORF">BM_BM7727</name>
    <name evidence="1" type="ORF">BM_Bm7727</name>
</gene>
<dbReference type="OMA" id="NIAIQRV"/>
<dbReference type="WBParaSite" id="Bm7727.1">
    <property type="protein sequence ID" value="Bm7727.1"/>
    <property type="gene ID" value="WBGene00227988"/>
</dbReference>
<evidence type="ECO:0000313" key="4">
    <source>
        <dbReference type="WBParaSite" id="Bm7727.1"/>
    </source>
</evidence>
<proteinExistence type="predicted"/>
<organism evidence="1">
    <name type="scientific">Brugia malayi</name>
    <name type="common">Filarial nematode worm</name>
    <dbReference type="NCBI Taxonomy" id="6279"/>
    <lineage>
        <taxon>Eukaryota</taxon>
        <taxon>Metazoa</taxon>
        <taxon>Ecdysozoa</taxon>
        <taxon>Nematoda</taxon>
        <taxon>Chromadorea</taxon>
        <taxon>Rhabditida</taxon>
        <taxon>Spirurina</taxon>
        <taxon>Spiruromorpha</taxon>
        <taxon>Filarioidea</taxon>
        <taxon>Onchocercidae</taxon>
        <taxon>Brugia</taxon>
    </lineage>
</organism>
<dbReference type="EMBL" id="LN854668">
    <property type="protein sequence ID" value="CRZ21713.1"/>
    <property type="molecule type" value="Genomic_DNA"/>
</dbReference>
<dbReference type="RefSeq" id="XP_001898879.1">
    <property type="nucleotide sequence ID" value="XM_001898844.1"/>
</dbReference>
<reference evidence="4" key="4">
    <citation type="submission" date="2019-12" db="UniProtKB">
        <authorList>
            <consortium name="WormBaseParasite"/>
        </authorList>
    </citation>
    <scope>IDENTIFICATION</scope>
</reference>
<dbReference type="KEGG" id="bmy:BM_BM7727"/>
<reference evidence="2" key="3">
    <citation type="submission" date="2019-04" db="EMBL/GenBank/DDBJ databases">
        <authorList>
            <person name="Howe K."/>
            <person name="Paulini M."/>
            <person name="Williams G."/>
        </authorList>
    </citation>
    <scope>NUCLEOTIDE SEQUENCE [LARGE SCALE GENOMIC DNA]</scope>
    <source>
        <strain evidence="2">FR3</strain>
    </source>
</reference>
<dbReference type="EMBL" id="CAAKNF010000196">
    <property type="protein sequence ID" value="VIO87275.1"/>
    <property type="molecule type" value="Genomic_DNA"/>
</dbReference>
<reference evidence="1" key="2">
    <citation type="submission" date="2012-12" db="EMBL/GenBank/DDBJ databases">
        <authorList>
            <person name="Gao Y.W."/>
            <person name="Fan S.T."/>
            <person name="Sun H.T."/>
            <person name="Wang Z."/>
            <person name="Gao X.L."/>
            <person name="Li Y.G."/>
            <person name="Wang T.C."/>
            <person name="Zhang K."/>
            <person name="Xu W.W."/>
            <person name="Yu Z.J."/>
            <person name="Xia X.Z."/>
        </authorList>
    </citation>
    <scope>NUCLEOTIDE SEQUENCE</scope>
    <source>
        <strain evidence="1">FR3</strain>
    </source>
</reference>
<reference evidence="1 3" key="1">
    <citation type="journal article" date="2007" name="Science">
        <title>Draft genome of the filarial nematode parasite Brugia malayi.</title>
        <authorList>
            <person name="Ghedin E."/>
            <person name="Wang S."/>
            <person name="Spiro D."/>
            <person name="Caler E."/>
            <person name="Zhao Q."/>
            <person name="Crabtree J."/>
            <person name="Allen J.E."/>
            <person name="Delcher A.L."/>
            <person name="Guiliano D.B."/>
            <person name="Miranda-Saavedra D."/>
            <person name="Angiuoli S.V."/>
            <person name="Creasy T."/>
            <person name="Amedeo P."/>
            <person name="Haas B."/>
            <person name="El-Sayed N.M."/>
            <person name="Wortman J.R."/>
            <person name="Feldblyum T."/>
            <person name="Tallon L."/>
            <person name="Schatz M."/>
            <person name="Shumway M."/>
            <person name="Koo H."/>
            <person name="Salzberg S.L."/>
            <person name="Schobel S."/>
            <person name="Pertea M."/>
            <person name="Pop M."/>
            <person name="White O."/>
            <person name="Barton G.J."/>
            <person name="Carlow C.K."/>
            <person name="Crawford M.J."/>
            <person name="Daub J."/>
            <person name="Dimmic M.W."/>
            <person name="Estes C.F."/>
            <person name="Foster J.M."/>
            <person name="Ganatra M."/>
            <person name="Gregory W.F."/>
            <person name="Johnson N.M."/>
            <person name="Jin J."/>
            <person name="Komuniecki R."/>
            <person name="Korf I."/>
            <person name="Kumar S."/>
            <person name="Laney S."/>
            <person name="Li B.W."/>
            <person name="Li W."/>
            <person name="Lindblom T.H."/>
            <person name="Lustigman S."/>
            <person name="Ma D."/>
            <person name="Maina C.V."/>
            <person name="Martin D.M."/>
            <person name="McCarter J.P."/>
            <person name="McReynolds L."/>
            <person name="Mitreva M."/>
            <person name="Nutman T.B."/>
            <person name="Parkinson J."/>
            <person name="Peregrin-Alvarez J.M."/>
            <person name="Poole C."/>
            <person name="Ren Q."/>
            <person name="Saunders L."/>
            <person name="Sluder A.E."/>
            <person name="Smith K."/>
            <person name="Stanke M."/>
            <person name="Unnasch T.R."/>
            <person name="Ware J."/>
            <person name="Wei A.D."/>
            <person name="Weil G."/>
            <person name="Williams D.J."/>
            <person name="Zhang Y."/>
            <person name="Williams S.A."/>
            <person name="Fraser-Liggett C."/>
            <person name="Slatko B."/>
            <person name="Blaxter M.L."/>
            <person name="Scott A.L."/>
        </authorList>
    </citation>
    <scope>NUCLEOTIDE SEQUENCE</scope>
    <source>
        <strain evidence="1 3">FR3</strain>
    </source>
</reference>
<accession>A0A0H5SCQ9</accession>
<evidence type="ECO:0000313" key="2">
    <source>
        <dbReference type="EMBL" id="VIO87275.1"/>
    </source>
</evidence>
<protein>
    <submittedName>
        <fullName evidence="1">Bm7727</fullName>
    </submittedName>
    <submittedName>
        <fullName evidence="4">PH domain-containing protein</fullName>
    </submittedName>
</protein>
<dbReference type="Proteomes" id="UP000006672">
    <property type="component" value="Unassembled WGS sequence"/>
</dbReference>
<evidence type="ECO:0000313" key="1">
    <source>
        <dbReference type="EMBL" id="CRZ21713.1"/>
    </source>
</evidence>